<evidence type="ECO:0000313" key="1">
    <source>
        <dbReference type="EMBL" id="CAI9549465.1"/>
    </source>
</evidence>
<comment type="caution">
    <text evidence="1">The sequence shown here is derived from an EMBL/GenBank/DDBJ whole genome shotgun (WGS) entry which is preliminary data.</text>
</comment>
<dbReference type="EMBL" id="CATNWA010005160">
    <property type="protein sequence ID" value="CAI9549465.1"/>
    <property type="molecule type" value="Genomic_DNA"/>
</dbReference>
<gene>
    <name evidence="1" type="ORF">SPARVUS_LOCUS3347457</name>
</gene>
<protein>
    <submittedName>
        <fullName evidence="1">Uncharacterized protein</fullName>
    </submittedName>
</protein>
<dbReference type="Proteomes" id="UP001162483">
    <property type="component" value="Unassembled WGS sequence"/>
</dbReference>
<proteinExistence type="predicted"/>
<accession>A0ABN9BPS5</accession>
<organism evidence="1 2">
    <name type="scientific">Staurois parvus</name>
    <dbReference type="NCBI Taxonomy" id="386267"/>
    <lineage>
        <taxon>Eukaryota</taxon>
        <taxon>Metazoa</taxon>
        <taxon>Chordata</taxon>
        <taxon>Craniata</taxon>
        <taxon>Vertebrata</taxon>
        <taxon>Euteleostomi</taxon>
        <taxon>Amphibia</taxon>
        <taxon>Batrachia</taxon>
        <taxon>Anura</taxon>
        <taxon>Neobatrachia</taxon>
        <taxon>Ranoidea</taxon>
        <taxon>Ranidae</taxon>
        <taxon>Staurois</taxon>
    </lineage>
</organism>
<keyword evidence="2" id="KW-1185">Reference proteome</keyword>
<sequence>MPHISAHLSSLSVSPISASQCHLSMPVSASYQCCQSVPVSASQCRQSVCISAAYQCHI</sequence>
<reference evidence="1" key="1">
    <citation type="submission" date="2023-05" db="EMBL/GenBank/DDBJ databases">
        <authorList>
            <person name="Stuckert A."/>
        </authorList>
    </citation>
    <scope>NUCLEOTIDE SEQUENCE</scope>
</reference>
<name>A0ABN9BPS5_9NEOB</name>
<evidence type="ECO:0000313" key="2">
    <source>
        <dbReference type="Proteomes" id="UP001162483"/>
    </source>
</evidence>